<comment type="caution">
    <text evidence="2">The sequence shown here is derived from an EMBL/GenBank/DDBJ whole genome shotgun (WGS) entry which is preliminary data.</text>
</comment>
<dbReference type="Proteomes" id="UP001272137">
    <property type="component" value="Unassembled WGS sequence"/>
</dbReference>
<dbReference type="EMBL" id="QXCT01000001">
    <property type="protein sequence ID" value="MDW9252920.1"/>
    <property type="molecule type" value="Genomic_DNA"/>
</dbReference>
<name>A0AAW9CQQ1_BURTH</name>
<evidence type="ECO:0000313" key="2">
    <source>
        <dbReference type="EMBL" id="MDW9252920.1"/>
    </source>
</evidence>
<reference evidence="2" key="1">
    <citation type="submission" date="2018-08" db="EMBL/GenBank/DDBJ databases">
        <title>Identification of Burkholderia cepacia strains that express a Burkholderia pseudomallei-like capsular polysaccharide.</title>
        <authorList>
            <person name="Burtnick M.N."/>
            <person name="Vongsouvath M."/>
            <person name="Newton P."/>
            <person name="Wuthiekanun V."/>
            <person name="Limmathurotsakul D."/>
            <person name="Brett P.J."/>
            <person name="Chantratita N."/>
            <person name="Dance D.A."/>
        </authorList>
    </citation>
    <scope>NUCLEOTIDE SEQUENCE</scope>
    <source>
        <strain evidence="2">SBXCC001</strain>
    </source>
</reference>
<evidence type="ECO:0000256" key="1">
    <source>
        <dbReference type="SAM" id="MobiDB-lite"/>
    </source>
</evidence>
<sequence>MPVRGARHPEQAMTTPASPRRPATGDAPAQCFLNPYRHGFVRIAVAIPPVRVAHDRRRARRGARAWLADLATVPETFDDDRAPTPH</sequence>
<protein>
    <submittedName>
        <fullName evidence="2">Glutamine-dependent NAD+ synthetase</fullName>
    </submittedName>
</protein>
<feature type="region of interest" description="Disordered" evidence="1">
    <location>
        <begin position="1"/>
        <end position="29"/>
    </location>
</feature>
<proteinExistence type="predicted"/>
<dbReference type="AlphaFoldDB" id="A0AAW9CQQ1"/>
<gene>
    <name evidence="2" type="ORF">C7S16_6920</name>
</gene>
<organism evidence="2 3">
    <name type="scientific">Burkholderia thailandensis</name>
    <dbReference type="NCBI Taxonomy" id="57975"/>
    <lineage>
        <taxon>Bacteria</taxon>
        <taxon>Pseudomonadati</taxon>
        <taxon>Pseudomonadota</taxon>
        <taxon>Betaproteobacteria</taxon>
        <taxon>Burkholderiales</taxon>
        <taxon>Burkholderiaceae</taxon>
        <taxon>Burkholderia</taxon>
        <taxon>pseudomallei group</taxon>
    </lineage>
</organism>
<evidence type="ECO:0000313" key="3">
    <source>
        <dbReference type="Proteomes" id="UP001272137"/>
    </source>
</evidence>
<accession>A0AAW9CQQ1</accession>